<dbReference type="InterPro" id="IPR021288">
    <property type="entry name" value="Surface_antigen"/>
</dbReference>
<protein>
    <submittedName>
        <fullName evidence="3">SAG family member</fullName>
    </submittedName>
</protein>
<dbReference type="Pfam" id="PF11054">
    <property type="entry name" value="Surface_antigen"/>
    <property type="match status" value="1"/>
</dbReference>
<evidence type="ECO:0000313" key="3">
    <source>
        <dbReference type="EMBL" id="CDJ58098.1"/>
    </source>
</evidence>
<dbReference type="GeneID" id="25338743"/>
<proteinExistence type="predicted"/>
<feature type="chain" id="PRO_5004675635" evidence="2">
    <location>
        <begin position="18"/>
        <end position="299"/>
    </location>
</feature>
<evidence type="ECO:0000256" key="1">
    <source>
        <dbReference type="SAM" id="MobiDB-lite"/>
    </source>
</evidence>
<feature type="compositionally biased region" description="Gly residues" evidence="1">
    <location>
        <begin position="195"/>
        <end position="204"/>
    </location>
</feature>
<feature type="signal peptide" evidence="2">
    <location>
        <begin position="1"/>
        <end position="17"/>
    </location>
</feature>
<feature type="compositionally biased region" description="Low complexity" evidence="1">
    <location>
        <begin position="166"/>
        <end position="187"/>
    </location>
</feature>
<organism evidence="3 4">
    <name type="scientific">Eimeria maxima</name>
    <name type="common">Coccidian parasite</name>
    <dbReference type="NCBI Taxonomy" id="5804"/>
    <lineage>
        <taxon>Eukaryota</taxon>
        <taxon>Sar</taxon>
        <taxon>Alveolata</taxon>
        <taxon>Apicomplexa</taxon>
        <taxon>Conoidasida</taxon>
        <taxon>Coccidia</taxon>
        <taxon>Eucoccidiorida</taxon>
        <taxon>Eimeriorina</taxon>
        <taxon>Eimeriidae</taxon>
        <taxon>Eimeria</taxon>
    </lineage>
</organism>
<evidence type="ECO:0000256" key="2">
    <source>
        <dbReference type="SAM" id="SignalP"/>
    </source>
</evidence>
<gene>
    <name evidence="3" type="ORF">EMWEY_00047570</name>
</gene>
<feature type="region of interest" description="Disordered" evidence="1">
    <location>
        <begin position="164"/>
        <end position="217"/>
    </location>
</feature>
<reference evidence="3" key="2">
    <citation type="submission" date="2013-10" db="EMBL/GenBank/DDBJ databases">
        <authorList>
            <person name="Aslett M."/>
        </authorList>
    </citation>
    <scope>NUCLEOTIDE SEQUENCE [LARGE SCALE GENOMIC DNA]</scope>
    <source>
        <strain evidence="3">Weybridge</strain>
    </source>
</reference>
<name>U6M4W4_EIMMA</name>
<accession>U6M4W4</accession>
<feature type="compositionally biased region" description="Acidic residues" evidence="1">
    <location>
        <begin position="205"/>
        <end position="215"/>
    </location>
</feature>
<dbReference type="AlphaFoldDB" id="U6M4W4"/>
<dbReference type="EMBL" id="HG719478">
    <property type="protein sequence ID" value="CDJ58098.1"/>
    <property type="molecule type" value="Genomic_DNA"/>
</dbReference>
<evidence type="ECO:0000313" key="4">
    <source>
        <dbReference type="Proteomes" id="UP000030763"/>
    </source>
</evidence>
<sequence>MRFCIAVLAGTAAAVPALFTVAQTGSQTKFSAVDCSEHMNKEREPMGFPKFTVLDTSTPSPEVTAVDSTQLCASIKAGTDPGLWLADTGSDVTIAAAIQTSTDGDCAAATNQWKGALKTIGKSLPPAYTPGKDIYKSLDAVSLMSLYTPKDGVKVACTVIQCPEKSTSSDGSPSGDSSTNSPSQPQVPGVPPVEGTGGGSSGGNGEDDGDGEKDEENGRTLKEANAEGSTPVTASAVTAGVGGGAALPAAAMGEGRGGGVRGGMTVRRLDGEGTQEEPFNALVCLFHPKTLTKDTPPFQ</sequence>
<keyword evidence="2" id="KW-0732">Signal</keyword>
<dbReference type="VEuPathDB" id="ToxoDB:EMWEY_00047570"/>
<keyword evidence="4" id="KW-1185">Reference proteome</keyword>
<dbReference type="Proteomes" id="UP000030763">
    <property type="component" value="Unassembled WGS sequence"/>
</dbReference>
<dbReference type="RefSeq" id="XP_013334746.1">
    <property type="nucleotide sequence ID" value="XM_013479292.1"/>
</dbReference>
<reference evidence="3" key="1">
    <citation type="submission" date="2013-10" db="EMBL/GenBank/DDBJ databases">
        <title>Genomic analysis of the causative agents of coccidiosis in chickens.</title>
        <authorList>
            <person name="Reid A.J."/>
            <person name="Blake D."/>
            <person name="Billington K."/>
            <person name="Browne H."/>
            <person name="Dunn M."/>
            <person name="Hung S."/>
            <person name="Kawahara F."/>
            <person name="Miranda-Saavedra D."/>
            <person name="Mourier T."/>
            <person name="Nagra H."/>
            <person name="Otto T.D."/>
            <person name="Rawlings N."/>
            <person name="Sanchez A."/>
            <person name="Sanders M."/>
            <person name="Subramaniam C."/>
            <person name="Tay Y."/>
            <person name="Dear P."/>
            <person name="Doerig C."/>
            <person name="Gruber A."/>
            <person name="Parkinson J."/>
            <person name="Shirley M."/>
            <person name="Wan K.L."/>
            <person name="Berriman M."/>
            <person name="Tomley F."/>
            <person name="Pain A."/>
        </authorList>
    </citation>
    <scope>NUCLEOTIDE SEQUENCE [LARGE SCALE GENOMIC DNA]</scope>
    <source>
        <strain evidence="3">Weybridge</strain>
    </source>
</reference>